<dbReference type="Pfam" id="PF00041">
    <property type="entry name" value="fn3"/>
    <property type="match status" value="1"/>
</dbReference>
<evidence type="ECO:0000313" key="15">
    <source>
        <dbReference type="Proteomes" id="UP001202717"/>
    </source>
</evidence>
<feature type="domain" description="MAM" evidence="11">
    <location>
        <begin position="633"/>
        <end position="786"/>
    </location>
</feature>
<dbReference type="PROSITE" id="PS00133">
    <property type="entry name" value="CARBOXYPEPT_ZN_2"/>
    <property type="match status" value="1"/>
</dbReference>
<dbReference type="CDD" id="cd18173">
    <property type="entry name" value="M14_CP_bacteria"/>
    <property type="match status" value="1"/>
</dbReference>
<feature type="active site" description="Proton donor/acceptor" evidence="8">
    <location>
        <position position="413"/>
    </location>
</feature>
<dbReference type="InterPro" id="IPR000998">
    <property type="entry name" value="MAM_dom"/>
</dbReference>
<dbReference type="RefSeq" id="WP_249993002.1">
    <property type="nucleotide sequence ID" value="NZ_CP116221.1"/>
</dbReference>
<dbReference type="NCBIfam" id="TIGR04183">
    <property type="entry name" value="Por_Secre_tail"/>
    <property type="match status" value="1"/>
</dbReference>
<dbReference type="PROSITE" id="PS50060">
    <property type="entry name" value="MAM_2"/>
    <property type="match status" value="1"/>
</dbReference>
<dbReference type="Pfam" id="PF13620">
    <property type="entry name" value="CarboxypepD_reg"/>
    <property type="match status" value="1"/>
</dbReference>
<evidence type="ECO:0000256" key="6">
    <source>
        <dbReference type="ARBA" id="ARBA00022833"/>
    </source>
</evidence>
<evidence type="ECO:0000256" key="4">
    <source>
        <dbReference type="ARBA" id="ARBA00022729"/>
    </source>
</evidence>
<dbReference type="SMART" id="SM00060">
    <property type="entry name" value="FN3"/>
    <property type="match status" value="1"/>
</dbReference>
<evidence type="ECO:0000256" key="8">
    <source>
        <dbReference type="PROSITE-ProRule" id="PRU01379"/>
    </source>
</evidence>
<dbReference type="Pfam" id="PF16403">
    <property type="entry name" value="Bact_surface_Ig-like"/>
    <property type="match status" value="1"/>
</dbReference>
<dbReference type="InterPro" id="IPR036116">
    <property type="entry name" value="FN3_sf"/>
</dbReference>
<dbReference type="CDD" id="cd00063">
    <property type="entry name" value="FN3"/>
    <property type="match status" value="1"/>
</dbReference>
<dbReference type="CDD" id="cd06263">
    <property type="entry name" value="MAM"/>
    <property type="match status" value="1"/>
</dbReference>
<dbReference type="PANTHER" id="PTHR11532:SF73">
    <property type="entry name" value="CARBOXYPEPTIDASE D"/>
    <property type="match status" value="1"/>
</dbReference>
<dbReference type="Gene3D" id="2.60.40.1120">
    <property type="entry name" value="Carboxypeptidase-like, regulatory domain"/>
    <property type="match status" value="1"/>
</dbReference>
<keyword evidence="14" id="KW-0645">Protease</keyword>
<organism evidence="14 15">
    <name type="scientific">Psychroserpens ponticola</name>
    <dbReference type="NCBI Taxonomy" id="2932268"/>
    <lineage>
        <taxon>Bacteria</taxon>
        <taxon>Pseudomonadati</taxon>
        <taxon>Bacteroidota</taxon>
        <taxon>Flavobacteriia</taxon>
        <taxon>Flavobacteriales</taxon>
        <taxon>Flavobacteriaceae</taxon>
        <taxon>Psychroserpens</taxon>
    </lineage>
</organism>
<dbReference type="SUPFAM" id="SSF53187">
    <property type="entry name" value="Zn-dependent exopeptidases"/>
    <property type="match status" value="1"/>
</dbReference>
<gene>
    <name evidence="14" type="ORF">MUN68_016190</name>
</gene>
<dbReference type="InterPro" id="IPR013783">
    <property type="entry name" value="Ig-like_fold"/>
</dbReference>
<name>A0ABY7S0Z8_9FLAO</name>
<dbReference type="SUPFAM" id="SSF49265">
    <property type="entry name" value="Fibronectin type III"/>
    <property type="match status" value="1"/>
</dbReference>
<dbReference type="InterPro" id="IPR008969">
    <property type="entry name" value="CarboxyPept-like_regulatory"/>
</dbReference>
<evidence type="ECO:0000313" key="14">
    <source>
        <dbReference type="EMBL" id="WCO01590.1"/>
    </source>
</evidence>
<comment type="cofactor">
    <cofactor evidence="1">
        <name>Zn(2+)</name>
        <dbReference type="ChEBI" id="CHEBI:29105"/>
    </cofactor>
</comment>
<keyword evidence="4 10" id="KW-0732">Signal</keyword>
<dbReference type="InterPro" id="IPR057247">
    <property type="entry name" value="CARBOXYPEPT_ZN_2"/>
</dbReference>
<feature type="domain" description="Peptidase M14" evidence="13">
    <location>
        <begin position="123"/>
        <end position="443"/>
    </location>
</feature>
<dbReference type="PANTHER" id="PTHR11532">
    <property type="entry name" value="PROTEASE M14 CARBOXYPEPTIDASE"/>
    <property type="match status" value="1"/>
</dbReference>
<dbReference type="InterPro" id="IPR013320">
    <property type="entry name" value="ConA-like_dom_sf"/>
</dbReference>
<dbReference type="Gene3D" id="2.60.40.10">
    <property type="entry name" value="Immunoglobulins"/>
    <property type="match status" value="2"/>
</dbReference>
<feature type="signal peptide" evidence="10">
    <location>
        <begin position="1"/>
        <end position="20"/>
    </location>
</feature>
<evidence type="ECO:0000256" key="10">
    <source>
        <dbReference type="SAM" id="SignalP"/>
    </source>
</evidence>
<proteinExistence type="inferred from homology"/>
<reference evidence="14 15" key="1">
    <citation type="submission" date="2023-01" db="EMBL/GenBank/DDBJ databases">
        <title>Psychroserpens ponticola sp. nov., isolated from seawater.</title>
        <authorList>
            <person name="Kristyanto S."/>
            <person name="Jung J."/>
            <person name="Kim J.M."/>
            <person name="Jeon C.O."/>
        </authorList>
    </citation>
    <scope>NUCLEOTIDE SEQUENCE [LARGE SCALE GENOMIC DNA]</scope>
    <source>
        <strain evidence="14 15">MSW6</strain>
    </source>
</reference>
<keyword evidence="5" id="KW-0378">Hydrolase</keyword>
<evidence type="ECO:0000259" key="11">
    <source>
        <dbReference type="PROSITE" id="PS50060"/>
    </source>
</evidence>
<feature type="compositionally biased region" description="Polar residues" evidence="9">
    <location>
        <begin position="246"/>
        <end position="260"/>
    </location>
</feature>
<evidence type="ECO:0000256" key="1">
    <source>
        <dbReference type="ARBA" id="ARBA00001947"/>
    </source>
</evidence>
<dbReference type="SUPFAM" id="SSF49464">
    <property type="entry name" value="Carboxypeptidase regulatory domain-like"/>
    <property type="match status" value="1"/>
</dbReference>
<sequence>MKKITLILAAFLMFLLNVNAQNSEKEKAENYLAKQGELTFTFQIENGNDLERLTRDMSLINYDPSTKMVKAWANETQFRRFETSNIPYNVPKNENEVDESVIYDVRPLAYRSAAATLTFPVNSYPTYAEYAQQMQDFEDDYPALVEKSSIGFTGQGDKELLFVKISDNVSMDEKEPKLMLTSSMHGDEIAGYPMMLSLIDYILTVYSNTGHADHARVKNLVENTELWINPSANPDGTYHNSATNTSVVNSRRGNGNNIDLNRNYPDNVAGPHDDGNAYQTETIAFMNFADAHDFVLSSNFHGGTELVNYPFDNAYSAQHVHADNDWFEHIGVEYATHCQTDANAGGSSAPTYTNKASYMTDDDDWDENAGNQAWHNDYAQSPGVTHGAEWYRVYGGRQDYMNFYQQCREITIELSDVKILPESSLVDYWYYNRDALLDFLTQGTYGFRGEVVDVNTTNPIEDVKVTIVSHDAYGSEVYTDTGGDYYRPIKAGTYDLLFEAPCYQPITVTAQTITDGNTVVLSDVQLAPLASVPTGLGTTNVSTTSATLNWDVISGMTYGLRYREVGTPSWTTTTVAVATFQLTGLTALTQYEFQVRSDCGSFNSAYSSSELFTTTGVVACAGTLISSYPYLETFDSGLGDWIQNSGDDGDWSLDANGTQSTGTGPSDDITGSGNYLYTEASTSGLDANATVLLTSPCYDLTSLPDGYFSFYYHMLGDNVGTLNLEVTSDNGDNWVNIFTESGSLGDVWNFENIDLSGYYGQVVKFRFTGITGDGWSSDIAIDHIGLGGPIPDTEVPVITLNGASTIDLNVGSTYVELGATATDNVDGDLTSSIIIGGDTVNPNVIGVYVVTYNVSDAASNAAVEVTRTVNIVQGIYCDSSGTTQYETGVTRVLFGTIDNSDGSPKDIGYEDFTNISTDVTQGTNVDLTVQVDTDGDYTVHAFVWIDWNQNSDFDDPGEEYDLGDITDVEDGALPTLVITIPESFNFGNTRMRVSAQYDANPTSCLENFDGEVEDYTVNVKYDGLLYSGGTWDPSAPDGTTTSDNVLILDGIYDVNSADISINDLIVNSSATITIDKAFNATIAGNIDVMNNGEFILNSDSNEFSSLIVDGTVTGDVKYNRHVTSNAGGNDLISPPVSGESFTSFISNNSNIFANSGQTLYLFGPFEKPLNDYGLFSSAETTTLDVAKGYRAASTDDGTFTFKGVVTTGSLNVPIIKTGTDFAKWNLVGNPYTSYIKLADFLTANLNELDPNTVAVYGYDADLTYGTEWTIWNMAYSDNNPGSLIAPGQGFFVSSKDGGSNVIFNPSMQTIGTSDDFIIGRNTNLAHFVITMSKPGRAYNTDIYFKDNTTLGLNIGYDAELFTEEPSSFSIYSELTEDGQDLNMAIQTIGFNDVNGSTVIPVGINLLQGEQVTISMETSEMNYDVYFEDIFTNTTILLNTSDYNLTANTDLLGTGRFYIRFEPETLSVVDSDLNDIQIYNNSDLKQIIVNGQLTKDTSFVLYDIQGREIIRTNLDTTNIVNTIDASNCSNGVYVVQLTNKLGTISKKLIIK</sequence>
<dbReference type="InterPro" id="IPR032179">
    <property type="entry name" value="Cry22Aa_Ig-like"/>
</dbReference>
<evidence type="ECO:0000256" key="7">
    <source>
        <dbReference type="ARBA" id="ARBA00023180"/>
    </source>
</evidence>
<dbReference type="SUPFAM" id="SSF49899">
    <property type="entry name" value="Concanavalin A-like lectins/glucanases"/>
    <property type="match status" value="1"/>
</dbReference>
<dbReference type="Proteomes" id="UP001202717">
    <property type="component" value="Chromosome"/>
</dbReference>
<dbReference type="PRINTS" id="PR00765">
    <property type="entry name" value="CRBOXYPTASEA"/>
</dbReference>
<comment type="similarity">
    <text evidence="2 8">Belongs to the peptidase M14 family.</text>
</comment>
<dbReference type="InterPro" id="IPR045474">
    <property type="entry name" value="GEVED"/>
</dbReference>
<dbReference type="PROSITE" id="PS50853">
    <property type="entry name" value="FN3"/>
    <property type="match status" value="1"/>
</dbReference>
<dbReference type="InterPro" id="IPR000834">
    <property type="entry name" value="Peptidase_M14"/>
</dbReference>
<evidence type="ECO:0000259" key="12">
    <source>
        <dbReference type="PROSITE" id="PS50853"/>
    </source>
</evidence>
<evidence type="ECO:0000256" key="9">
    <source>
        <dbReference type="SAM" id="MobiDB-lite"/>
    </source>
</evidence>
<keyword evidence="7" id="KW-0325">Glycoprotein</keyword>
<feature type="domain" description="Fibronectin type-III" evidence="12">
    <location>
        <begin position="532"/>
        <end position="617"/>
    </location>
</feature>
<dbReference type="Pfam" id="PF00246">
    <property type="entry name" value="Peptidase_M14"/>
    <property type="match status" value="1"/>
</dbReference>
<dbReference type="InterPro" id="IPR003961">
    <property type="entry name" value="FN3_dom"/>
</dbReference>
<dbReference type="Pfam" id="PF20009">
    <property type="entry name" value="GEVED"/>
    <property type="match status" value="1"/>
</dbReference>
<dbReference type="InterPro" id="IPR026444">
    <property type="entry name" value="Secre_tail"/>
</dbReference>
<dbReference type="Pfam" id="PF18962">
    <property type="entry name" value="Por_Secre_tail"/>
    <property type="match status" value="1"/>
</dbReference>
<feature type="chain" id="PRO_5046722810" evidence="10">
    <location>
        <begin position="21"/>
        <end position="1550"/>
    </location>
</feature>
<dbReference type="PROSITE" id="PS52035">
    <property type="entry name" value="PEPTIDASE_M14"/>
    <property type="match status" value="1"/>
</dbReference>
<keyword evidence="15" id="KW-1185">Reference proteome</keyword>
<dbReference type="Gene3D" id="2.60.120.200">
    <property type="match status" value="1"/>
</dbReference>
<evidence type="ECO:0000256" key="5">
    <source>
        <dbReference type="ARBA" id="ARBA00022801"/>
    </source>
</evidence>
<dbReference type="SMART" id="SM00631">
    <property type="entry name" value="Zn_pept"/>
    <property type="match status" value="1"/>
</dbReference>
<keyword evidence="6" id="KW-0862">Zinc</keyword>
<evidence type="ECO:0000256" key="3">
    <source>
        <dbReference type="ARBA" id="ARBA00022723"/>
    </source>
</evidence>
<dbReference type="Gene3D" id="3.40.630.10">
    <property type="entry name" value="Zn peptidases"/>
    <property type="match status" value="1"/>
</dbReference>
<dbReference type="GO" id="GO:0004180">
    <property type="term" value="F:carboxypeptidase activity"/>
    <property type="evidence" value="ECO:0007669"/>
    <property type="project" value="UniProtKB-KW"/>
</dbReference>
<accession>A0ABY7S0Z8</accession>
<dbReference type="EMBL" id="CP116221">
    <property type="protein sequence ID" value="WCO01590.1"/>
    <property type="molecule type" value="Genomic_DNA"/>
</dbReference>
<evidence type="ECO:0000256" key="2">
    <source>
        <dbReference type="ARBA" id="ARBA00005988"/>
    </source>
</evidence>
<dbReference type="InterPro" id="IPR050753">
    <property type="entry name" value="Peptidase_M14_domain"/>
</dbReference>
<keyword evidence="14" id="KW-0121">Carboxypeptidase</keyword>
<keyword evidence="3" id="KW-0479">Metal-binding</keyword>
<feature type="region of interest" description="Disordered" evidence="9">
    <location>
        <begin position="246"/>
        <end position="266"/>
    </location>
</feature>
<dbReference type="SMART" id="SM00137">
    <property type="entry name" value="MAM"/>
    <property type="match status" value="1"/>
</dbReference>
<dbReference type="Pfam" id="PF00629">
    <property type="entry name" value="MAM"/>
    <property type="match status" value="1"/>
</dbReference>
<evidence type="ECO:0000259" key="13">
    <source>
        <dbReference type="PROSITE" id="PS52035"/>
    </source>
</evidence>
<protein>
    <submittedName>
        <fullName evidence="14">M14 family zinc carboxypeptidase</fullName>
    </submittedName>
</protein>